<dbReference type="EMBL" id="JALGRD010000007">
    <property type="protein sequence ID" value="MCJ0974533.1"/>
    <property type="molecule type" value="Genomic_DNA"/>
</dbReference>
<dbReference type="AlphaFoldDB" id="A0A9X1W4Q5"/>
<dbReference type="Proteomes" id="UP001139682">
    <property type="component" value="Unassembled WGS sequence"/>
</dbReference>
<dbReference type="RefSeq" id="WP_243606602.1">
    <property type="nucleotide sequence ID" value="NZ_JALGRD010000007.1"/>
</dbReference>
<keyword evidence="2" id="KW-0472">Membrane</keyword>
<proteinExistence type="predicted"/>
<keyword evidence="2" id="KW-1133">Transmembrane helix</keyword>
<reference evidence="3" key="1">
    <citation type="submission" date="2022-03" db="EMBL/GenBank/DDBJ databases">
        <title>Pseudomonas marianensis sp. nov., a marine bacterium isolated from deep-sea sediments of the Mariana Trench.</title>
        <authorList>
            <person name="Wei Y."/>
        </authorList>
    </citation>
    <scope>NUCLEOTIDE SEQUENCE</scope>
    <source>
        <strain evidence="3">PS1</strain>
    </source>
</reference>
<feature type="transmembrane region" description="Helical" evidence="2">
    <location>
        <begin position="6"/>
        <end position="27"/>
    </location>
</feature>
<evidence type="ECO:0000313" key="4">
    <source>
        <dbReference type="Proteomes" id="UP001139682"/>
    </source>
</evidence>
<accession>A0A9X1W4Q5</accession>
<keyword evidence="4" id="KW-1185">Reference proteome</keyword>
<gene>
    <name evidence="3" type="ORF">MST27_14260</name>
</gene>
<evidence type="ECO:0000256" key="2">
    <source>
        <dbReference type="SAM" id="Phobius"/>
    </source>
</evidence>
<feature type="region of interest" description="Disordered" evidence="1">
    <location>
        <begin position="37"/>
        <end position="60"/>
    </location>
</feature>
<comment type="caution">
    <text evidence="3">The sequence shown here is derived from an EMBL/GenBank/DDBJ whole genome shotgun (WGS) entry which is preliminary data.</text>
</comment>
<sequence length="60" mass="6581">MINPALVIALVILGWGSAAVAMLWGLLRVIRHHYQGLPPQAESRPSPRSERHEVKVSLSA</sequence>
<name>A0A9X1W4Q5_9GAMM</name>
<keyword evidence="2" id="KW-0812">Transmembrane</keyword>
<protein>
    <submittedName>
        <fullName evidence="3">Uncharacterized protein</fullName>
    </submittedName>
</protein>
<feature type="compositionally biased region" description="Basic and acidic residues" evidence="1">
    <location>
        <begin position="45"/>
        <end position="60"/>
    </location>
</feature>
<evidence type="ECO:0000256" key="1">
    <source>
        <dbReference type="SAM" id="MobiDB-lite"/>
    </source>
</evidence>
<organism evidence="3 4">
    <name type="scientific">Stutzerimonas marianensis</name>
    <dbReference type="NCBI Taxonomy" id="2929513"/>
    <lineage>
        <taxon>Bacteria</taxon>
        <taxon>Pseudomonadati</taxon>
        <taxon>Pseudomonadota</taxon>
        <taxon>Gammaproteobacteria</taxon>
        <taxon>Pseudomonadales</taxon>
        <taxon>Pseudomonadaceae</taxon>
        <taxon>Stutzerimonas</taxon>
    </lineage>
</organism>
<evidence type="ECO:0000313" key="3">
    <source>
        <dbReference type="EMBL" id="MCJ0974533.1"/>
    </source>
</evidence>